<organism evidence="1 2">
    <name type="scientific">Lentzea miocenica</name>
    <dbReference type="NCBI Taxonomy" id="3095431"/>
    <lineage>
        <taxon>Bacteria</taxon>
        <taxon>Bacillati</taxon>
        <taxon>Actinomycetota</taxon>
        <taxon>Actinomycetes</taxon>
        <taxon>Pseudonocardiales</taxon>
        <taxon>Pseudonocardiaceae</taxon>
        <taxon>Lentzea</taxon>
    </lineage>
</organism>
<comment type="caution">
    <text evidence="1">The sequence shown here is derived from an EMBL/GenBank/DDBJ whole genome shotgun (WGS) entry which is preliminary data.</text>
</comment>
<protein>
    <recommendedName>
        <fullName evidence="3">Alkylmercury lyase</fullName>
    </recommendedName>
</protein>
<keyword evidence="2" id="KW-1185">Reference proteome</keyword>
<dbReference type="RefSeq" id="WP_319972395.1">
    <property type="nucleotide sequence ID" value="NZ_JAXAVW010000065.1"/>
</dbReference>
<evidence type="ECO:0000313" key="2">
    <source>
        <dbReference type="Proteomes" id="UP001285521"/>
    </source>
</evidence>
<reference evidence="1 2" key="1">
    <citation type="submission" date="2023-11" db="EMBL/GenBank/DDBJ databases">
        <title>Lentzea sokolovensis, sp. nov., Lentzea kristufkii, sp. nov., and Lentzea miocenensis, sp. nov., rare actinobacteria from Sokolov Coal Basin, Miocene lacustrine sediment, Czech Republic.</title>
        <authorList>
            <person name="Lara A."/>
            <person name="Kotroba L."/>
            <person name="Nouioui I."/>
            <person name="Neumann-Schaal M."/>
            <person name="Mast Y."/>
            <person name="Chronakova A."/>
        </authorList>
    </citation>
    <scope>NUCLEOTIDE SEQUENCE [LARGE SCALE GENOMIC DNA]</scope>
    <source>
        <strain evidence="1 2">BCCO 10_0856</strain>
    </source>
</reference>
<dbReference type="Proteomes" id="UP001285521">
    <property type="component" value="Unassembled WGS sequence"/>
</dbReference>
<evidence type="ECO:0000313" key="1">
    <source>
        <dbReference type="EMBL" id="MDX8037399.1"/>
    </source>
</evidence>
<gene>
    <name evidence="1" type="ORF">SK803_45005</name>
</gene>
<accession>A0ABU4TGS9</accession>
<sequence>MTDLALLAEAADRGGPQAIDAIMRAAAVVVSGKDEVREAGVMSRLCTAANRLLPDSTDAYYPYLLECALAFEGVGYWADDLAWAVAGEEYCLPCPACRTELVIYDDTCTDETGASRPLVPADPARLTGIGRRLYDTATGHDRDHVAQAFLRLFGRATCPACEADLTIAEAVL</sequence>
<proteinExistence type="predicted"/>
<name>A0ABU4TGS9_9PSEU</name>
<evidence type="ECO:0008006" key="3">
    <source>
        <dbReference type="Google" id="ProtNLM"/>
    </source>
</evidence>
<dbReference type="EMBL" id="JAXAVW010000065">
    <property type="protein sequence ID" value="MDX8037399.1"/>
    <property type="molecule type" value="Genomic_DNA"/>
</dbReference>